<evidence type="ECO:0000313" key="2">
    <source>
        <dbReference type="EMBL" id="CAD0083702.1"/>
    </source>
</evidence>
<gene>
    <name evidence="2" type="ORF">AWRI4619_LOCUS2269</name>
</gene>
<evidence type="ECO:0008006" key="4">
    <source>
        <dbReference type="Google" id="ProtNLM"/>
    </source>
</evidence>
<reference evidence="2" key="1">
    <citation type="submission" date="2020-06" db="EMBL/GenBank/DDBJ databases">
        <authorList>
            <person name="Onetto C."/>
        </authorList>
    </citation>
    <scope>NUCLEOTIDE SEQUENCE</scope>
</reference>
<organism evidence="2 3">
    <name type="scientific">Aureobasidium vineae</name>
    <dbReference type="NCBI Taxonomy" id="2773715"/>
    <lineage>
        <taxon>Eukaryota</taxon>
        <taxon>Fungi</taxon>
        <taxon>Dikarya</taxon>
        <taxon>Ascomycota</taxon>
        <taxon>Pezizomycotina</taxon>
        <taxon>Dothideomycetes</taxon>
        <taxon>Dothideomycetidae</taxon>
        <taxon>Dothideales</taxon>
        <taxon>Saccotheciaceae</taxon>
        <taxon>Aureobasidium</taxon>
    </lineage>
</organism>
<sequence>MNEPDRTYATQPASFDRPWQSDNASLSVEEEDRLLNLLFPDQQSQVSTSSVTTNLFGEDTLTYDTLTYDTSLPAGDTGIFDAPGGHPTADLDPCTNQEINLLDRPQPVTLNDHEGNTYPAAGAHPSATWGPTRSPKDPIRCWLHGCGGRTFSSLSNYRRHCKEKRTHKISCSRCGRKFSRKAARNEHFDQMRCIVTSFDTNDVP</sequence>
<protein>
    <recommendedName>
        <fullName evidence="4">C2H2-type domain-containing protein</fullName>
    </recommendedName>
</protein>
<evidence type="ECO:0000256" key="1">
    <source>
        <dbReference type="SAM" id="MobiDB-lite"/>
    </source>
</evidence>
<evidence type="ECO:0000313" key="3">
    <source>
        <dbReference type="Proteomes" id="UP000716446"/>
    </source>
</evidence>
<dbReference type="Proteomes" id="UP000716446">
    <property type="component" value="Unassembled WGS sequence"/>
</dbReference>
<dbReference type="Gene3D" id="3.30.160.60">
    <property type="entry name" value="Classic Zinc Finger"/>
    <property type="match status" value="1"/>
</dbReference>
<proteinExistence type="predicted"/>
<keyword evidence="3" id="KW-1185">Reference proteome</keyword>
<dbReference type="EMBL" id="CAIJEN010000002">
    <property type="protein sequence ID" value="CAD0083702.1"/>
    <property type="molecule type" value="Genomic_DNA"/>
</dbReference>
<name>A0A9N8JAS3_9PEZI</name>
<accession>A0A9N8JAS3</accession>
<feature type="region of interest" description="Disordered" evidence="1">
    <location>
        <begin position="1"/>
        <end position="27"/>
    </location>
</feature>
<comment type="caution">
    <text evidence="2">The sequence shown here is derived from an EMBL/GenBank/DDBJ whole genome shotgun (WGS) entry which is preliminary data.</text>
</comment>
<dbReference type="AlphaFoldDB" id="A0A9N8JAS3"/>